<dbReference type="EMBL" id="PUHZ01000026">
    <property type="protein sequence ID" value="PQO41603.1"/>
    <property type="molecule type" value="Genomic_DNA"/>
</dbReference>
<feature type="transmembrane region" description="Helical" evidence="1">
    <location>
        <begin position="25"/>
        <end position="47"/>
    </location>
</feature>
<reference evidence="2 3" key="1">
    <citation type="submission" date="2018-02" db="EMBL/GenBank/DDBJ databases">
        <title>Comparative genomes isolates from brazilian mangrove.</title>
        <authorList>
            <person name="Araujo J.E."/>
            <person name="Taketani R.G."/>
            <person name="Silva M.C.P."/>
            <person name="Loureco M.V."/>
            <person name="Andreote F.D."/>
        </authorList>
    </citation>
    <scope>NUCLEOTIDE SEQUENCE [LARGE SCALE GENOMIC DNA]</scope>
    <source>
        <strain evidence="2 3">Nap-Phe MGV</strain>
    </source>
</reference>
<evidence type="ECO:0008006" key="4">
    <source>
        <dbReference type="Google" id="ProtNLM"/>
    </source>
</evidence>
<proteinExistence type="predicted"/>
<feature type="transmembrane region" description="Helical" evidence="1">
    <location>
        <begin position="53"/>
        <end position="72"/>
    </location>
</feature>
<feature type="transmembrane region" description="Helical" evidence="1">
    <location>
        <begin position="164"/>
        <end position="184"/>
    </location>
</feature>
<dbReference type="PANTHER" id="PTHR34989">
    <property type="entry name" value="PROTEIN HDED"/>
    <property type="match status" value="1"/>
</dbReference>
<keyword evidence="1" id="KW-1133">Transmembrane helix</keyword>
<keyword evidence="1" id="KW-0812">Transmembrane</keyword>
<dbReference type="InterPro" id="IPR052712">
    <property type="entry name" value="Acid_resist_chaperone_HdeD"/>
</dbReference>
<evidence type="ECO:0000256" key="1">
    <source>
        <dbReference type="SAM" id="Phobius"/>
    </source>
</evidence>
<keyword evidence="1" id="KW-0472">Membrane</keyword>
<protein>
    <recommendedName>
        <fullName evidence="4">HdeD family acid-resistance protein</fullName>
    </recommendedName>
</protein>
<feature type="transmembrane region" description="Helical" evidence="1">
    <location>
        <begin position="84"/>
        <end position="101"/>
    </location>
</feature>
<feature type="transmembrane region" description="Helical" evidence="1">
    <location>
        <begin position="107"/>
        <end position="127"/>
    </location>
</feature>
<dbReference type="PANTHER" id="PTHR34989:SF1">
    <property type="entry name" value="PROTEIN HDED"/>
    <property type="match status" value="1"/>
</dbReference>
<dbReference type="Proteomes" id="UP000237819">
    <property type="component" value="Unassembled WGS sequence"/>
</dbReference>
<accession>A0A2S8GAY9</accession>
<dbReference type="AlphaFoldDB" id="A0A2S8GAY9"/>
<name>A0A2S8GAY9_9BACT</name>
<feature type="transmembrane region" description="Helical" evidence="1">
    <location>
        <begin position="139"/>
        <end position="158"/>
    </location>
</feature>
<comment type="caution">
    <text evidence="2">The sequence shown here is derived from an EMBL/GenBank/DDBJ whole genome shotgun (WGS) entry which is preliminary data.</text>
</comment>
<evidence type="ECO:0000313" key="2">
    <source>
        <dbReference type="EMBL" id="PQO41603.1"/>
    </source>
</evidence>
<dbReference type="InterPro" id="IPR005325">
    <property type="entry name" value="DUF308_memb"/>
</dbReference>
<dbReference type="RefSeq" id="WP_105339428.1">
    <property type="nucleotide sequence ID" value="NZ_PUHZ01000026.1"/>
</dbReference>
<evidence type="ECO:0000313" key="3">
    <source>
        <dbReference type="Proteomes" id="UP000237819"/>
    </source>
</evidence>
<gene>
    <name evidence="2" type="ORF">C5Y93_31345</name>
</gene>
<dbReference type="GO" id="GO:0005886">
    <property type="term" value="C:plasma membrane"/>
    <property type="evidence" value="ECO:0007669"/>
    <property type="project" value="TreeGrafter"/>
</dbReference>
<dbReference type="OrthoDB" id="286200at2"/>
<organism evidence="2 3">
    <name type="scientific">Blastopirellula marina</name>
    <dbReference type="NCBI Taxonomy" id="124"/>
    <lineage>
        <taxon>Bacteria</taxon>
        <taxon>Pseudomonadati</taxon>
        <taxon>Planctomycetota</taxon>
        <taxon>Planctomycetia</taxon>
        <taxon>Pirellulales</taxon>
        <taxon>Pirellulaceae</taxon>
        <taxon>Blastopirellula</taxon>
    </lineage>
</organism>
<sequence>MADRKEKAAAVAAAAKERVGATLGAIWWAILLRGILAVGLAICAFVWPEKTLAIFIKLLGAYFLLDGVIGLISAYRSGEKTSPFVQAAVSLAIGLILLLWTGVSGKVFMILVGIWLVLQGFSLFYAAFRMSAAEAQRGLVMVIGGVMSLIGLVFVFWTDTGVVAISWLIGLGAMIIGILLIYLATRVKRLQAKVDSIGSSAA</sequence>
<dbReference type="Pfam" id="PF03729">
    <property type="entry name" value="DUF308"/>
    <property type="match status" value="2"/>
</dbReference>